<dbReference type="AlphaFoldDB" id="A0A101H2P2"/>
<keyword evidence="5 6" id="KW-0472">Membrane</keyword>
<evidence type="ECO:0000313" key="8">
    <source>
        <dbReference type="EMBL" id="KUK68550.1"/>
    </source>
</evidence>
<protein>
    <submittedName>
        <fullName evidence="8">DMT(Drug/metabolite transporter) superfamily permease</fullName>
    </submittedName>
</protein>
<evidence type="ECO:0000256" key="2">
    <source>
        <dbReference type="ARBA" id="ARBA00007362"/>
    </source>
</evidence>
<feature type="transmembrane region" description="Helical" evidence="6">
    <location>
        <begin position="182"/>
        <end position="203"/>
    </location>
</feature>
<feature type="transmembrane region" description="Helical" evidence="6">
    <location>
        <begin position="9"/>
        <end position="27"/>
    </location>
</feature>
<feature type="domain" description="EamA" evidence="7">
    <location>
        <begin position="9"/>
        <end position="139"/>
    </location>
</feature>
<feature type="transmembrane region" description="Helical" evidence="6">
    <location>
        <begin position="150"/>
        <end position="170"/>
    </location>
</feature>
<feature type="domain" description="EamA" evidence="7">
    <location>
        <begin position="151"/>
        <end position="286"/>
    </location>
</feature>
<dbReference type="InterPro" id="IPR000620">
    <property type="entry name" value="EamA_dom"/>
</dbReference>
<feature type="transmembrane region" description="Helical" evidence="6">
    <location>
        <begin position="269"/>
        <end position="287"/>
    </location>
</feature>
<feature type="transmembrane region" description="Helical" evidence="6">
    <location>
        <begin position="69"/>
        <end position="85"/>
    </location>
</feature>
<gene>
    <name evidence="8" type="ORF">XD86_0103</name>
</gene>
<dbReference type="InterPro" id="IPR037185">
    <property type="entry name" value="EmrE-like"/>
</dbReference>
<dbReference type="PANTHER" id="PTHR32322">
    <property type="entry name" value="INNER MEMBRANE TRANSPORTER"/>
    <property type="match status" value="1"/>
</dbReference>
<evidence type="ECO:0000259" key="7">
    <source>
        <dbReference type="Pfam" id="PF00892"/>
    </source>
</evidence>
<feature type="transmembrane region" description="Helical" evidence="6">
    <location>
        <begin position="97"/>
        <end position="115"/>
    </location>
</feature>
<evidence type="ECO:0000256" key="5">
    <source>
        <dbReference type="ARBA" id="ARBA00023136"/>
    </source>
</evidence>
<evidence type="ECO:0000256" key="6">
    <source>
        <dbReference type="SAM" id="Phobius"/>
    </source>
</evidence>
<evidence type="ECO:0000313" key="9">
    <source>
        <dbReference type="Proteomes" id="UP000054260"/>
    </source>
</evidence>
<evidence type="ECO:0000256" key="1">
    <source>
        <dbReference type="ARBA" id="ARBA00004141"/>
    </source>
</evidence>
<proteinExistence type="inferred from homology"/>
<keyword evidence="4 6" id="KW-1133">Transmembrane helix</keyword>
<comment type="caution">
    <text evidence="8">The sequence shown here is derived from an EMBL/GenBank/DDBJ whole genome shotgun (WGS) entry which is preliminary data.</text>
</comment>
<dbReference type="Pfam" id="PF00892">
    <property type="entry name" value="EamA"/>
    <property type="match status" value="2"/>
</dbReference>
<feature type="transmembrane region" description="Helical" evidence="6">
    <location>
        <begin position="122"/>
        <end position="144"/>
    </location>
</feature>
<dbReference type="PANTHER" id="PTHR32322:SF2">
    <property type="entry name" value="EAMA DOMAIN-CONTAINING PROTEIN"/>
    <property type="match status" value="1"/>
</dbReference>
<organism evidence="8 9">
    <name type="scientific">Mesotoga infera</name>
    <dbReference type="NCBI Taxonomy" id="1236046"/>
    <lineage>
        <taxon>Bacteria</taxon>
        <taxon>Thermotogati</taxon>
        <taxon>Thermotogota</taxon>
        <taxon>Thermotogae</taxon>
        <taxon>Kosmotogales</taxon>
        <taxon>Kosmotogaceae</taxon>
        <taxon>Mesotoga</taxon>
    </lineage>
</organism>
<accession>A0A101H2P2</accession>
<evidence type="ECO:0000256" key="3">
    <source>
        <dbReference type="ARBA" id="ARBA00022692"/>
    </source>
</evidence>
<comment type="similarity">
    <text evidence="2">Belongs to the EamA transporter family.</text>
</comment>
<dbReference type="GO" id="GO:0016020">
    <property type="term" value="C:membrane"/>
    <property type="evidence" value="ECO:0007669"/>
    <property type="project" value="UniProtKB-SubCell"/>
</dbReference>
<dbReference type="Proteomes" id="UP000054260">
    <property type="component" value="Unassembled WGS sequence"/>
</dbReference>
<comment type="subcellular location">
    <subcellularLocation>
        <location evidence="1">Membrane</location>
        <topology evidence="1">Multi-pass membrane protein</topology>
    </subcellularLocation>
</comment>
<sequence>MKRIERKSFGLVILAVTAMIWGGSYIFTKVAVESLPPMLLASIRFGIAVVILFPLSIRRRGSFSTVSHRNAALAGLFGITFYFLFENYGLTMTNASDASIIVSTAPILTIILYDFVRRRFDLFEYVGGFIAFSGLFVIIYSGSFSEGSSVSGNILSFGAAVSWAAYTYFYEKIHNSSIWTTLEVMFWGLLFSVPFAITEVFVFKRPVEFSRSAIFGVLFLSILASALGYILWNKGITLWGGKAATLWVYTIPLFTIAADIVFLKNSPSLLFFVGSILVGLGMVVVIIREFRQSAPLRDRINQ</sequence>
<name>A0A101H2P2_9BACT</name>
<keyword evidence="3 6" id="KW-0812">Transmembrane</keyword>
<dbReference type="InterPro" id="IPR050638">
    <property type="entry name" value="AA-Vitamin_Transporters"/>
</dbReference>
<feature type="transmembrane region" description="Helical" evidence="6">
    <location>
        <begin position="39"/>
        <end position="57"/>
    </location>
</feature>
<feature type="transmembrane region" description="Helical" evidence="6">
    <location>
        <begin position="244"/>
        <end position="263"/>
    </location>
</feature>
<dbReference type="EMBL" id="LGGH01000007">
    <property type="protein sequence ID" value="KUK68550.1"/>
    <property type="molecule type" value="Genomic_DNA"/>
</dbReference>
<dbReference type="SUPFAM" id="SSF103481">
    <property type="entry name" value="Multidrug resistance efflux transporter EmrE"/>
    <property type="match status" value="2"/>
</dbReference>
<reference evidence="9" key="1">
    <citation type="journal article" date="2015" name="MBio">
        <title>Genome-Resolved Metagenomic Analysis Reveals Roles for Candidate Phyla and Other Microbial Community Members in Biogeochemical Transformations in Oil Reservoirs.</title>
        <authorList>
            <person name="Hu P."/>
            <person name="Tom L."/>
            <person name="Singh A."/>
            <person name="Thomas B.C."/>
            <person name="Baker B.J."/>
            <person name="Piceno Y.M."/>
            <person name="Andersen G.L."/>
            <person name="Banfield J.F."/>
        </authorList>
    </citation>
    <scope>NUCLEOTIDE SEQUENCE [LARGE SCALE GENOMIC DNA]</scope>
</reference>
<dbReference type="PATRIC" id="fig|1236046.6.peg.1363"/>
<feature type="transmembrane region" description="Helical" evidence="6">
    <location>
        <begin position="209"/>
        <end position="232"/>
    </location>
</feature>
<evidence type="ECO:0000256" key="4">
    <source>
        <dbReference type="ARBA" id="ARBA00022989"/>
    </source>
</evidence>